<dbReference type="EMBL" id="MU001670">
    <property type="protein sequence ID" value="KAF2462435.1"/>
    <property type="molecule type" value="Genomic_DNA"/>
</dbReference>
<dbReference type="AlphaFoldDB" id="A0A6A6PEJ9"/>
<proteinExistence type="predicted"/>
<organism evidence="1 2">
    <name type="scientific">Lineolata rhizophorae</name>
    <dbReference type="NCBI Taxonomy" id="578093"/>
    <lineage>
        <taxon>Eukaryota</taxon>
        <taxon>Fungi</taxon>
        <taxon>Dikarya</taxon>
        <taxon>Ascomycota</taxon>
        <taxon>Pezizomycotina</taxon>
        <taxon>Dothideomycetes</taxon>
        <taxon>Dothideomycetes incertae sedis</taxon>
        <taxon>Lineolatales</taxon>
        <taxon>Lineolataceae</taxon>
        <taxon>Lineolata</taxon>
    </lineage>
</organism>
<evidence type="ECO:0000313" key="2">
    <source>
        <dbReference type="Proteomes" id="UP000799766"/>
    </source>
</evidence>
<name>A0A6A6PEJ9_9PEZI</name>
<reference evidence="1" key="1">
    <citation type="journal article" date="2020" name="Stud. Mycol.">
        <title>101 Dothideomycetes genomes: a test case for predicting lifestyles and emergence of pathogens.</title>
        <authorList>
            <person name="Haridas S."/>
            <person name="Albert R."/>
            <person name="Binder M."/>
            <person name="Bloem J."/>
            <person name="Labutti K."/>
            <person name="Salamov A."/>
            <person name="Andreopoulos B."/>
            <person name="Baker S."/>
            <person name="Barry K."/>
            <person name="Bills G."/>
            <person name="Bluhm B."/>
            <person name="Cannon C."/>
            <person name="Castanera R."/>
            <person name="Culley D."/>
            <person name="Daum C."/>
            <person name="Ezra D."/>
            <person name="Gonzalez J."/>
            <person name="Henrissat B."/>
            <person name="Kuo A."/>
            <person name="Liang C."/>
            <person name="Lipzen A."/>
            <person name="Lutzoni F."/>
            <person name="Magnuson J."/>
            <person name="Mondo S."/>
            <person name="Nolan M."/>
            <person name="Ohm R."/>
            <person name="Pangilinan J."/>
            <person name="Park H.-J."/>
            <person name="Ramirez L."/>
            <person name="Alfaro M."/>
            <person name="Sun H."/>
            <person name="Tritt A."/>
            <person name="Yoshinaga Y."/>
            <person name="Zwiers L.-H."/>
            <person name="Turgeon B."/>
            <person name="Goodwin S."/>
            <person name="Spatafora J."/>
            <person name="Crous P."/>
            <person name="Grigoriev I."/>
        </authorList>
    </citation>
    <scope>NUCLEOTIDE SEQUENCE</scope>
    <source>
        <strain evidence="1">ATCC 16933</strain>
    </source>
</reference>
<sequence>MDGHMDIKMHYEVSPDGSLSGIKPVEHFSKDKLKICPTCRGSIRNISRYGRVVRRAFLDESMKKFIAFEDEQRLLADTLGEAHKVPALLKGELNIDFTENREQCLELLEEAQQSQSPLQAVEAHVYFANYVVIEGSRLASEDREPLHQVGIHHVEAAKAICRRNAGPTKGMVHEVETVEKILRASTFYSVVTSDEWKAVLAAMTAEFRGTRHCGGMRDAHAGGVLSRVRCTGGRKEPPTSGWRPPC</sequence>
<keyword evidence="2" id="KW-1185">Reference proteome</keyword>
<dbReference type="Proteomes" id="UP000799766">
    <property type="component" value="Unassembled WGS sequence"/>
</dbReference>
<dbReference type="OrthoDB" id="2423195at2759"/>
<accession>A0A6A6PEJ9</accession>
<evidence type="ECO:0000313" key="1">
    <source>
        <dbReference type="EMBL" id="KAF2462435.1"/>
    </source>
</evidence>
<protein>
    <submittedName>
        <fullName evidence="1">Uncharacterized protein</fullName>
    </submittedName>
</protein>
<gene>
    <name evidence="1" type="ORF">BDY21DRAFT_360361</name>
</gene>